<keyword evidence="9" id="KW-1185">Reference proteome</keyword>
<evidence type="ECO:0000256" key="4">
    <source>
        <dbReference type="ARBA" id="ARBA00022723"/>
    </source>
</evidence>
<keyword evidence="3" id="KW-0808">Transferase</keyword>
<dbReference type="GO" id="GO:0006730">
    <property type="term" value="P:one-carbon metabolic process"/>
    <property type="evidence" value="ECO:0007669"/>
    <property type="project" value="InterPro"/>
</dbReference>
<evidence type="ECO:0000313" key="8">
    <source>
        <dbReference type="EMBL" id="OLS02193.1"/>
    </source>
</evidence>
<evidence type="ECO:0000256" key="6">
    <source>
        <dbReference type="ARBA" id="ARBA00022994"/>
    </source>
</evidence>
<evidence type="ECO:0000256" key="1">
    <source>
        <dbReference type="ARBA" id="ARBA00001947"/>
    </source>
</evidence>
<dbReference type="Gene3D" id="3.20.20.210">
    <property type="match status" value="1"/>
</dbReference>
<evidence type="ECO:0000313" key="9">
    <source>
        <dbReference type="Proteomes" id="UP000186112"/>
    </source>
</evidence>
<dbReference type="InterPro" id="IPR000257">
    <property type="entry name" value="Uroporphyrinogen_deCOase"/>
</dbReference>
<protein>
    <submittedName>
        <fullName evidence="8">Uroporphyrinogen decarboxylase</fullName>
        <ecNumber evidence="8">4.1.1.37</ecNumber>
    </submittedName>
</protein>
<dbReference type="PANTHER" id="PTHR47099:SF1">
    <property type="entry name" value="METHYLCOBAMIDE:COM METHYLTRANSFERASE MTBA"/>
    <property type="match status" value="1"/>
</dbReference>
<dbReference type="Proteomes" id="UP000186112">
    <property type="component" value="Unassembled WGS sequence"/>
</dbReference>
<keyword evidence="6" id="KW-0484">Methanogenesis</keyword>
<dbReference type="GO" id="GO:0006779">
    <property type="term" value="P:porphyrin-containing compound biosynthetic process"/>
    <property type="evidence" value="ECO:0007669"/>
    <property type="project" value="InterPro"/>
</dbReference>
<name>A0A1U7M4F2_TISCR</name>
<evidence type="ECO:0000259" key="7">
    <source>
        <dbReference type="Pfam" id="PF01208"/>
    </source>
</evidence>
<dbReference type="AlphaFoldDB" id="A0A1U7M4F2"/>
<accession>A0A1U7M4F2</accession>
<dbReference type="NCBIfam" id="NF004889">
    <property type="entry name" value="PRK06252.1"/>
    <property type="match status" value="1"/>
</dbReference>
<dbReference type="OrthoDB" id="8452307at2"/>
<proteinExistence type="predicted"/>
<keyword evidence="4" id="KW-0479">Metal-binding</keyword>
<comment type="cofactor">
    <cofactor evidence="1">
        <name>Zn(2+)</name>
        <dbReference type="ChEBI" id="CHEBI:29105"/>
    </cofactor>
</comment>
<dbReference type="InterPro" id="IPR052024">
    <property type="entry name" value="Methanogen_methyltrans"/>
</dbReference>
<dbReference type="GO" id="GO:0004853">
    <property type="term" value="F:uroporphyrinogen decarboxylase activity"/>
    <property type="evidence" value="ECO:0007669"/>
    <property type="project" value="UniProtKB-EC"/>
</dbReference>
<dbReference type="PANTHER" id="PTHR47099">
    <property type="entry name" value="METHYLCOBAMIDE:COM METHYLTRANSFERASE MTBA"/>
    <property type="match status" value="1"/>
</dbReference>
<dbReference type="GO" id="GO:0032259">
    <property type="term" value="P:methylation"/>
    <property type="evidence" value="ECO:0007669"/>
    <property type="project" value="UniProtKB-KW"/>
</dbReference>
<dbReference type="InterPro" id="IPR038071">
    <property type="entry name" value="UROD/MetE-like_sf"/>
</dbReference>
<evidence type="ECO:0000256" key="3">
    <source>
        <dbReference type="ARBA" id="ARBA00022679"/>
    </source>
</evidence>
<dbReference type="NCBIfam" id="TIGR01463">
    <property type="entry name" value="mtaA_cmuA"/>
    <property type="match status" value="1"/>
</dbReference>
<organism evidence="8 9">
    <name type="scientific">Tissierella creatinophila DSM 6911</name>
    <dbReference type="NCBI Taxonomy" id="1123403"/>
    <lineage>
        <taxon>Bacteria</taxon>
        <taxon>Bacillati</taxon>
        <taxon>Bacillota</taxon>
        <taxon>Tissierellia</taxon>
        <taxon>Tissierellales</taxon>
        <taxon>Tissierellaceae</taxon>
        <taxon>Tissierella</taxon>
    </lineage>
</organism>
<gene>
    <name evidence="8" type="primary">hemE_4</name>
    <name evidence="8" type="ORF">TICRE_18410</name>
</gene>
<evidence type="ECO:0000256" key="5">
    <source>
        <dbReference type="ARBA" id="ARBA00022833"/>
    </source>
</evidence>
<dbReference type="EMBL" id="LTDM01000041">
    <property type="protein sequence ID" value="OLS02193.1"/>
    <property type="molecule type" value="Genomic_DNA"/>
</dbReference>
<dbReference type="SUPFAM" id="SSF51726">
    <property type="entry name" value="UROD/MetE-like"/>
    <property type="match status" value="1"/>
</dbReference>
<sequence length="341" mass="37796">MNTKERLLGALKGTQLDRVPCICPGGMMNMIVTELMHKTNILWPDAHTDVDKMSELAKSVYEYGMFENYGVPFCMTVEVEGMGAEVDLGDTKFEPRVVSYVLDTVSDYNKLKQFDIKAGRAKVSTDVISRLKSNNEGVPVIGNLSGPISVASSLMEPVVFYKELRRKKEDAHKFMGYVTNQILAFGKAQVEAGADVITISDPSGTGEILGPDYFDEYAVKYLNKLIDRLHEVNKKIPIIVHICGQMHRVYPELNKIKADALSFDAIVSIKEVKEQMPDRIIMGNLSTYALEFSNKEKIKTMTKSVLNSGVNIISPACGLGTQSSLENIQAMLAAVKEETHD</sequence>
<dbReference type="Pfam" id="PF01208">
    <property type="entry name" value="URO-D"/>
    <property type="match status" value="1"/>
</dbReference>
<dbReference type="GO" id="GO:0015948">
    <property type="term" value="P:methanogenesis"/>
    <property type="evidence" value="ECO:0007669"/>
    <property type="project" value="UniProtKB-KW"/>
</dbReference>
<feature type="domain" description="Uroporphyrinogen decarboxylase (URO-D)" evidence="7">
    <location>
        <begin position="3"/>
        <end position="337"/>
    </location>
</feature>
<evidence type="ECO:0000256" key="2">
    <source>
        <dbReference type="ARBA" id="ARBA00022603"/>
    </source>
</evidence>
<reference evidence="8 9" key="1">
    <citation type="submission" date="2016-02" db="EMBL/GenBank/DDBJ databases">
        <title>Genome sequence of Tissierella creatinophila DSM 6911.</title>
        <authorList>
            <person name="Poehlein A."/>
            <person name="Daniel R."/>
        </authorList>
    </citation>
    <scope>NUCLEOTIDE SEQUENCE [LARGE SCALE GENOMIC DNA]</scope>
    <source>
        <strain evidence="8 9">DSM 6911</strain>
    </source>
</reference>
<dbReference type="EC" id="4.1.1.37" evidence="8"/>
<keyword evidence="2" id="KW-0489">Methyltransferase</keyword>
<dbReference type="GO" id="GO:0046872">
    <property type="term" value="F:metal ion binding"/>
    <property type="evidence" value="ECO:0007669"/>
    <property type="project" value="UniProtKB-KW"/>
</dbReference>
<comment type="caution">
    <text evidence="8">The sequence shown here is derived from an EMBL/GenBank/DDBJ whole genome shotgun (WGS) entry which is preliminary data.</text>
</comment>
<dbReference type="GO" id="GO:0008168">
    <property type="term" value="F:methyltransferase activity"/>
    <property type="evidence" value="ECO:0007669"/>
    <property type="project" value="UniProtKB-KW"/>
</dbReference>
<keyword evidence="5" id="KW-0862">Zinc</keyword>
<dbReference type="RefSeq" id="WP_075727318.1">
    <property type="nucleotide sequence ID" value="NZ_LTDM01000041.1"/>
</dbReference>
<dbReference type="InterPro" id="IPR006360">
    <property type="entry name" value="Mtase_MtaA_CmuA"/>
</dbReference>
<keyword evidence="8" id="KW-0456">Lyase</keyword>